<dbReference type="InterPro" id="IPR017689">
    <property type="entry name" value="BamD"/>
</dbReference>
<comment type="caution">
    <text evidence="6">The sequence shown here is derived from an EMBL/GenBank/DDBJ whole genome shotgun (WGS) entry which is preliminary data.</text>
</comment>
<dbReference type="InterPro" id="IPR039565">
    <property type="entry name" value="BamD-like"/>
</dbReference>
<evidence type="ECO:0000313" key="7">
    <source>
        <dbReference type="Proteomes" id="UP000664795"/>
    </source>
</evidence>
<dbReference type="RefSeq" id="WP_207337774.1">
    <property type="nucleotide sequence ID" value="NZ_JAFMYU010000023.1"/>
</dbReference>
<keyword evidence="7" id="KW-1185">Reference proteome</keyword>
<dbReference type="Proteomes" id="UP000664795">
    <property type="component" value="Unassembled WGS sequence"/>
</dbReference>
<reference evidence="6 7" key="1">
    <citation type="submission" date="2021-03" db="EMBL/GenBank/DDBJ databases">
        <title>Fibrella sp. HMF5036 genome sequencing and assembly.</title>
        <authorList>
            <person name="Kang H."/>
            <person name="Kim H."/>
            <person name="Bae S."/>
            <person name="Joh K."/>
        </authorList>
    </citation>
    <scope>NUCLEOTIDE SEQUENCE [LARGE SCALE GENOMIC DNA]</scope>
    <source>
        <strain evidence="6 7">HMF5036</strain>
    </source>
</reference>
<dbReference type="PROSITE" id="PS51257">
    <property type="entry name" value="PROKAR_LIPOPROTEIN"/>
    <property type="match status" value="1"/>
</dbReference>
<feature type="domain" description="Outer membrane lipoprotein BamD-like" evidence="5">
    <location>
        <begin position="34"/>
        <end position="179"/>
    </location>
</feature>
<feature type="compositionally biased region" description="Polar residues" evidence="4">
    <location>
        <begin position="284"/>
        <end position="299"/>
    </location>
</feature>
<dbReference type="InterPro" id="IPR011990">
    <property type="entry name" value="TPR-like_helical_dom_sf"/>
</dbReference>
<dbReference type="Gene3D" id="1.25.40.10">
    <property type="entry name" value="Tetratricopeptide repeat domain"/>
    <property type="match status" value="1"/>
</dbReference>
<keyword evidence="1" id="KW-0732">Signal</keyword>
<sequence>MRNLQRVVVLVGLLVLGLSACTDFNKVMKSTSADVKYQAALKYYKNKDWYRAGVLFEEVIPRLKGGSEQELSQLYFAHTQYNQKLYETSAASFKRFYETFARSESAPEAMYMYALSLFKSTPNFNLDQSGTIGAMAAMQDFVNSNPDNEHVQECTDMIATLRRRLERKAYERAKQYYKVSGFSIANYKSSVVAINNFQREFPDSEYNEELSYLKVDAEYNLALNSLEEKQKERFQEAVAYYKAFAEKYPNSKFLKQAEKMQEGSQKQLERIAKEEKAREDLKKQQQTNPNAPAKVTSAN</sequence>
<dbReference type="NCBIfam" id="TIGR03302">
    <property type="entry name" value="OM_YfiO"/>
    <property type="match status" value="1"/>
</dbReference>
<keyword evidence="3" id="KW-0998">Cell outer membrane</keyword>
<accession>A0A939G9Q0</accession>
<feature type="compositionally biased region" description="Basic and acidic residues" evidence="4">
    <location>
        <begin position="258"/>
        <end position="283"/>
    </location>
</feature>
<evidence type="ECO:0000256" key="4">
    <source>
        <dbReference type="SAM" id="MobiDB-lite"/>
    </source>
</evidence>
<evidence type="ECO:0000259" key="5">
    <source>
        <dbReference type="Pfam" id="PF13525"/>
    </source>
</evidence>
<protein>
    <submittedName>
        <fullName evidence="6">Outer membrane protein assembly factor BamD</fullName>
    </submittedName>
</protein>
<dbReference type="Pfam" id="PF13525">
    <property type="entry name" value="YfiO"/>
    <property type="match status" value="2"/>
</dbReference>
<feature type="domain" description="Outer membrane lipoprotein BamD-like" evidence="5">
    <location>
        <begin position="185"/>
        <end position="263"/>
    </location>
</feature>
<evidence type="ECO:0000256" key="1">
    <source>
        <dbReference type="ARBA" id="ARBA00022729"/>
    </source>
</evidence>
<dbReference type="EMBL" id="JAFMYU010000023">
    <property type="protein sequence ID" value="MBO0933808.1"/>
    <property type="molecule type" value="Genomic_DNA"/>
</dbReference>
<proteinExistence type="predicted"/>
<evidence type="ECO:0000256" key="3">
    <source>
        <dbReference type="ARBA" id="ARBA00023237"/>
    </source>
</evidence>
<gene>
    <name evidence="6" type="primary">bamD</name>
    <name evidence="6" type="ORF">J2I48_22560</name>
</gene>
<evidence type="ECO:0000313" key="6">
    <source>
        <dbReference type="EMBL" id="MBO0933808.1"/>
    </source>
</evidence>
<evidence type="ECO:0000256" key="2">
    <source>
        <dbReference type="ARBA" id="ARBA00023136"/>
    </source>
</evidence>
<organism evidence="6 7">
    <name type="scientific">Fibrella aquatilis</name>
    <dbReference type="NCBI Taxonomy" id="2817059"/>
    <lineage>
        <taxon>Bacteria</taxon>
        <taxon>Pseudomonadati</taxon>
        <taxon>Bacteroidota</taxon>
        <taxon>Cytophagia</taxon>
        <taxon>Cytophagales</taxon>
        <taxon>Spirosomataceae</taxon>
        <taxon>Fibrella</taxon>
    </lineage>
</organism>
<dbReference type="AlphaFoldDB" id="A0A939G9Q0"/>
<name>A0A939G9Q0_9BACT</name>
<keyword evidence="2" id="KW-0472">Membrane</keyword>
<feature type="region of interest" description="Disordered" evidence="4">
    <location>
        <begin position="258"/>
        <end position="299"/>
    </location>
</feature>